<dbReference type="EMBL" id="CAJNOQ010007845">
    <property type="protein sequence ID" value="CAF1180707.1"/>
    <property type="molecule type" value="Genomic_DNA"/>
</dbReference>
<comment type="caution">
    <text evidence="4">The sequence shown here is derived from an EMBL/GenBank/DDBJ whole genome shotgun (WGS) entry which is preliminary data.</text>
</comment>
<dbReference type="AlphaFoldDB" id="A0A814UQV9"/>
<dbReference type="SUPFAM" id="SSF48452">
    <property type="entry name" value="TPR-like"/>
    <property type="match status" value="1"/>
</dbReference>
<evidence type="ECO:0000313" key="3">
    <source>
        <dbReference type="EMBL" id="CAF0837668.1"/>
    </source>
</evidence>
<keyword evidence="7" id="KW-1185">Reference proteome</keyword>
<reference evidence="4" key="1">
    <citation type="submission" date="2021-02" db="EMBL/GenBank/DDBJ databases">
        <authorList>
            <person name="Nowell W R."/>
        </authorList>
    </citation>
    <scope>NUCLEOTIDE SEQUENCE</scope>
</reference>
<name>A0A814UQV9_9BILA</name>
<evidence type="ECO:0000313" key="7">
    <source>
        <dbReference type="Proteomes" id="UP000663829"/>
    </source>
</evidence>
<gene>
    <name evidence="4" type="ORF">GPM918_LOCUS22686</name>
    <name evidence="3" type="ORF">OVA965_LOCUS6479</name>
    <name evidence="6" type="ORF">SRO942_LOCUS22685</name>
    <name evidence="5" type="ORF">TMI583_LOCUS6475</name>
</gene>
<dbReference type="PANTHER" id="PTHR45641">
    <property type="entry name" value="TETRATRICOPEPTIDE REPEAT PROTEIN (AFU_ORTHOLOGUE AFUA_6G03870)"/>
    <property type="match status" value="1"/>
</dbReference>
<evidence type="ECO:0000256" key="2">
    <source>
        <dbReference type="ARBA" id="ARBA00022803"/>
    </source>
</evidence>
<dbReference type="InterPro" id="IPR011990">
    <property type="entry name" value="TPR-like_helical_dom_sf"/>
</dbReference>
<keyword evidence="1" id="KW-0677">Repeat</keyword>
<evidence type="ECO:0000313" key="6">
    <source>
        <dbReference type="EMBL" id="CAF3944977.1"/>
    </source>
</evidence>
<organism evidence="4 7">
    <name type="scientific">Didymodactylos carnosus</name>
    <dbReference type="NCBI Taxonomy" id="1234261"/>
    <lineage>
        <taxon>Eukaryota</taxon>
        <taxon>Metazoa</taxon>
        <taxon>Spiralia</taxon>
        <taxon>Gnathifera</taxon>
        <taxon>Rotifera</taxon>
        <taxon>Eurotatoria</taxon>
        <taxon>Bdelloidea</taxon>
        <taxon>Philodinida</taxon>
        <taxon>Philodinidae</taxon>
        <taxon>Didymodactylos</taxon>
    </lineage>
</organism>
<dbReference type="Proteomes" id="UP000682733">
    <property type="component" value="Unassembled WGS sequence"/>
</dbReference>
<evidence type="ECO:0000313" key="5">
    <source>
        <dbReference type="EMBL" id="CAF3622542.1"/>
    </source>
</evidence>
<dbReference type="EMBL" id="CAJOBC010007846">
    <property type="protein sequence ID" value="CAF3944977.1"/>
    <property type="molecule type" value="Genomic_DNA"/>
</dbReference>
<protein>
    <recommendedName>
        <fullName evidence="8">Tetratricopeptide repeat protein</fullName>
    </recommendedName>
</protein>
<proteinExistence type="predicted"/>
<keyword evidence="2" id="KW-0802">TPR repeat</keyword>
<dbReference type="EMBL" id="CAJOBA010001957">
    <property type="protein sequence ID" value="CAF3622542.1"/>
    <property type="molecule type" value="Genomic_DNA"/>
</dbReference>
<accession>A0A814UQV9</accession>
<dbReference type="Pfam" id="PF13424">
    <property type="entry name" value="TPR_12"/>
    <property type="match status" value="1"/>
</dbReference>
<evidence type="ECO:0000313" key="4">
    <source>
        <dbReference type="EMBL" id="CAF1180707.1"/>
    </source>
</evidence>
<dbReference type="Proteomes" id="UP000663829">
    <property type="component" value="Unassembled WGS sequence"/>
</dbReference>
<dbReference type="PANTHER" id="PTHR45641:SF1">
    <property type="entry name" value="AAA+ ATPASE DOMAIN-CONTAINING PROTEIN"/>
    <property type="match status" value="1"/>
</dbReference>
<dbReference type="Gene3D" id="1.25.40.10">
    <property type="entry name" value="Tetratricopeptide repeat domain"/>
    <property type="match status" value="1"/>
</dbReference>
<dbReference type="EMBL" id="CAJNOK010001957">
    <property type="protein sequence ID" value="CAF0837668.1"/>
    <property type="molecule type" value="Genomic_DNA"/>
</dbReference>
<dbReference type="InterPro" id="IPR019734">
    <property type="entry name" value="TPR_rpt"/>
</dbReference>
<dbReference type="OrthoDB" id="5986190at2759"/>
<dbReference type="Proteomes" id="UP000681722">
    <property type="component" value="Unassembled WGS sequence"/>
</dbReference>
<dbReference type="SMART" id="SM00028">
    <property type="entry name" value="TPR"/>
    <property type="match status" value="2"/>
</dbReference>
<evidence type="ECO:0000256" key="1">
    <source>
        <dbReference type="ARBA" id="ARBA00022737"/>
    </source>
</evidence>
<dbReference type="Proteomes" id="UP000677228">
    <property type="component" value="Unassembled WGS sequence"/>
</dbReference>
<sequence>MRDIVTVPYELIRNTSDDQKSLEIAEEATLSSENNHDLKEMFNDMKEDLDEETDILSLGDLLAQMVEFSKAKKYFDKVLTELPQVDLNLATCYGWLGTTAYYHGDNACAVINQQKALSILLPQHPHRAVEHNNIGNIYLNDDNLDGALEHYRLALGIRLRFYGSEHINTATVYNNIGAL</sequence>
<evidence type="ECO:0008006" key="8">
    <source>
        <dbReference type="Google" id="ProtNLM"/>
    </source>
</evidence>